<evidence type="ECO:0000256" key="1">
    <source>
        <dbReference type="SAM" id="SignalP"/>
    </source>
</evidence>
<accession>A0ABT6DGS9</accession>
<evidence type="ECO:0000313" key="2">
    <source>
        <dbReference type="EMBL" id="MDG0816045.1"/>
    </source>
</evidence>
<organism evidence="2 3">
    <name type="scientific">Bdellovibrio svalbardensis</name>
    <dbReference type="NCBI Taxonomy" id="2972972"/>
    <lineage>
        <taxon>Bacteria</taxon>
        <taxon>Pseudomonadati</taxon>
        <taxon>Bdellovibrionota</taxon>
        <taxon>Bdellovibrionia</taxon>
        <taxon>Bdellovibrionales</taxon>
        <taxon>Pseudobdellovibrionaceae</taxon>
        <taxon>Bdellovibrio</taxon>
    </lineage>
</organism>
<reference evidence="2" key="1">
    <citation type="submission" date="2022-08" db="EMBL/GenBank/DDBJ databases">
        <title>Novel Bdellovibrio Species Isolated from Svalbard: Designation Bdellovibrio svalbardensis.</title>
        <authorList>
            <person name="Mitchell R.J."/>
            <person name="Choi S.Y."/>
        </authorList>
    </citation>
    <scope>NUCLEOTIDE SEQUENCE</scope>
    <source>
        <strain evidence="2">PAP01</strain>
    </source>
</reference>
<keyword evidence="1" id="KW-0732">Signal</keyword>
<comment type="caution">
    <text evidence="2">The sequence shown here is derived from an EMBL/GenBank/DDBJ whole genome shotgun (WGS) entry which is preliminary data.</text>
</comment>
<protein>
    <recommendedName>
        <fullName evidence="4">DUF4189 domain-containing protein</fullName>
    </recommendedName>
</protein>
<gene>
    <name evidence="2" type="ORF">NWE73_06705</name>
</gene>
<feature type="signal peptide" evidence="1">
    <location>
        <begin position="1"/>
        <end position="26"/>
    </location>
</feature>
<name>A0ABT6DGS9_9BACT</name>
<dbReference type="EMBL" id="JANRMI010000002">
    <property type="protein sequence ID" value="MDG0816045.1"/>
    <property type="molecule type" value="Genomic_DNA"/>
</dbReference>
<sequence>MMAFIRNSLVIVFSLALLMGASTASARYSDEVGAQAGQGGVRPSNGYGNNEERVRVLETRVGQLEYSLYQINQRLAALETSQRPQPYPTQPQEMACMVVDSLVYRASLGKGRTKLEAEANARQACASSVHSSYCQTAAKCSDERDLQVRQGVMCVLKDTLVSRTYKGEAKTFVEAEYQARKVCAESVHGSYCRAEVRCEAF</sequence>
<dbReference type="Proteomes" id="UP001152321">
    <property type="component" value="Unassembled WGS sequence"/>
</dbReference>
<dbReference type="RefSeq" id="WP_277577523.1">
    <property type="nucleotide sequence ID" value="NZ_JANRMI010000002.1"/>
</dbReference>
<feature type="chain" id="PRO_5045214255" description="DUF4189 domain-containing protein" evidence="1">
    <location>
        <begin position="27"/>
        <end position="201"/>
    </location>
</feature>
<evidence type="ECO:0008006" key="4">
    <source>
        <dbReference type="Google" id="ProtNLM"/>
    </source>
</evidence>
<keyword evidence="3" id="KW-1185">Reference proteome</keyword>
<evidence type="ECO:0000313" key="3">
    <source>
        <dbReference type="Proteomes" id="UP001152321"/>
    </source>
</evidence>
<proteinExistence type="predicted"/>